<keyword evidence="9" id="KW-0813">Transport</keyword>
<keyword evidence="17" id="KW-0653">Protein transport</keyword>
<dbReference type="InterPro" id="IPR005225">
    <property type="entry name" value="Small_GTP-bd"/>
</dbReference>
<keyword evidence="20" id="KW-0168">Coated pit</keyword>
<keyword evidence="14" id="KW-0967">Endosome</keyword>
<comment type="similarity">
    <text evidence="7">Belongs to the small GTPase superfamily. Rab family.</text>
</comment>
<evidence type="ECO:0000256" key="20">
    <source>
        <dbReference type="ARBA" id="ARBA00023176"/>
    </source>
</evidence>
<dbReference type="InterPro" id="IPR001806">
    <property type="entry name" value="Small_GTPase"/>
</dbReference>
<sequence length="202" mass="23057">MARHFDHMFKLLIIGDSGVGKSSLLIRFSDDTFSGSYITTIGVDFKIRTVLIDGLRVKLQIWDTAGQERFRTITSTYYRGTHGVIIVYDVTNGDSFANVRRWLEEIQNNCDVVNKVLVGNKNDDPDRKVVITEDAQRFARQMDIELFETSAKDNLNVEDMFLSITRQVLNHKLRTASDDQEKGRGIVVKPQRGARKHNKCCS</sequence>
<evidence type="ECO:0000256" key="24">
    <source>
        <dbReference type="ARBA" id="ARBA00047660"/>
    </source>
</evidence>
<keyword evidence="18" id="KW-0342">GTP-binding</keyword>
<dbReference type="GO" id="GO:0046872">
    <property type="term" value="F:metal ion binding"/>
    <property type="evidence" value="ECO:0007669"/>
    <property type="project" value="UniProtKB-KW"/>
</dbReference>
<dbReference type="GO" id="GO:0015031">
    <property type="term" value="P:protein transport"/>
    <property type="evidence" value="ECO:0007669"/>
    <property type="project" value="UniProtKB-KW"/>
</dbReference>
<gene>
    <name evidence="26" type="ORF">Dbus_chrXg318</name>
</gene>
<evidence type="ECO:0000256" key="17">
    <source>
        <dbReference type="ARBA" id="ARBA00022927"/>
    </source>
</evidence>
<evidence type="ECO:0000256" key="8">
    <source>
        <dbReference type="ARBA" id="ARBA00011984"/>
    </source>
</evidence>
<evidence type="ECO:0000256" key="25">
    <source>
        <dbReference type="ARBA" id="ARBA00067828"/>
    </source>
</evidence>
<dbReference type="FunFam" id="3.40.50.300:FF:000404">
    <property type="entry name" value="Putative ras-related protein Rab-35"/>
    <property type="match status" value="1"/>
</dbReference>
<dbReference type="PRINTS" id="PR00449">
    <property type="entry name" value="RASTRNSFRMNG"/>
</dbReference>
<evidence type="ECO:0000256" key="5">
    <source>
        <dbReference type="ARBA" id="ARBA00004342"/>
    </source>
</evidence>
<dbReference type="GO" id="GO:0030136">
    <property type="term" value="C:clathrin-coated vesicle"/>
    <property type="evidence" value="ECO:0007669"/>
    <property type="project" value="UniProtKB-SubCell"/>
</dbReference>
<dbReference type="PROSITE" id="PS51420">
    <property type="entry name" value="RHO"/>
    <property type="match status" value="1"/>
</dbReference>
<evidence type="ECO:0000256" key="21">
    <source>
        <dbReference type="ARBA" id="ARBA00023288"/>
    </source>
</evidence>
<evidence type="ECO:0000256" key="1">
    <source>
        <dbReference type="ARBA" id="ARBA00001946"/>
    </source>
</evidence>
<keyword evidence="13" id="KW-0547">Nucleotide-binding</keyword>
<evidence type="ECO:0000256" key="11">
    <source>
        <dbReference type="ARBA" id="ARBA00022553"/>
    </source>
</evidence>
<dbReference type="SMART" id="SM00173">
    <property type="entry name" value="RAS"/>
    <property type="match status" value="1"/>
</dbReference>
<dbReference type="Pfam" id="PF00071">
    <property type="entry name" value="Ras"/>
    <property type="match status" value="1"/>
</dbReference>
<keyword evidence="22" id="KW-0636">Prenylation</keyword>
<dbReference type="Gene3D" id="3.40.50.300">
    <property type="entry name" value="P-loop containing nucleotide triphosphate hydrolases"/>
    <property type="match status" value="1"/>
</dbReference>
<keyword evidence="21" id="KW-0449">Lipoprotein</keyword>
<keyword evidence="19" id="KW-0472">Membrane</keyword>
<dbReference type="GO" id="GO:0003925">
    <property type="term" value="F:G protein activity"/>
    <property type="evidence" value="ECO:0007669"/>
    <property type="project" value="UniProtKB-EC"/>
</dbReference>
<evidence type="ECO:0000256" key="6">
    <source>
        <dbReference type="ARBA" id="ARBA00004600"/>
    </source>
</evidence>
<evidence type="ECO:0000256" key="23">
    <source>
        <dbReference type="ARBA" id="ARBA00023329"/>
    </source>
</evidence>
<comment type="subcellular location">
    <subcellularLocation>
        <location evidence="5">Cell membrane</location>
        <topology evidence="5">Lipid-anchor</topology>
        <orientation evidence="5">Cytoplasmic side</orientation>
    </subcellularLocation>
    <subcellularLocation>
        <location evidence="2">Cytoplasmic vesicle</location>
        <location evidence="2">Clathrin-coated vesicle</location>
    </subcellularLocation>
    <subcellularLocation>
        <location evidence="3">Endosome</location>
    </subcellularLocation>
    <subcellularLocation>
        <location evidence="4">Melanosome</location>
    </subcellularLocation>
    <subcellularLocation>
        <location evidence="6">Membrane</location>
        <location evidence="6">Clathrin-coated pit</location>
    </subcellularLocation>
</comment>
<dbReference type="InterPro" id="IPR027417">
    <property type="entry name" value="P-loop_NTPase"/>
</dbReference>
<dbReference type="GO" id="GO:0005886">
    <property type="term" value="C:plasma membrane"/>
    <property type="evidence" value="ECO:0007669"/>
    <property type="project" value="UniProtKB-SubCell"/>
</dbReference>
<dbReference type="InterPro" id="IPR050227">
    <property type="entry name" value="Rab"/>
</dbReference>
<protein>
    <recommendedName>
        <fullName evidence="25">Ras-related protein Rab-35</fullName>
        <ecNumber evidence="8">3.6.5.2</ecNumber>
    </recommendedName>
</protein>
<dbReference type="PROSITE" id="PS51419">
    <property type="entry name" value="RAB"/>
    <property type="match status" value="1"/>
</dbReference>
<dbReference type="PANTHER" id="PTHR47977">
    <property type="entry name" value="RAS-RELATED PROTEIN RAB"/>
    <property type="match status" value="1"/>
</dbReference>
<keyword evidence="16" id="KW-0460">Magnesium</keyword>
<evidence type="ECO:0000256" key="13">
    <source>
        <dbReference type="ARBA" id="ARBA00022741"/>
    </source>
</evidence>
<evidence type="ECO:0000256" key="18">
    <source>
        <dbReference type="ARBA" id="ARBA00023134"/>
    </source>
</evidence>
<keyword evidence="15" id="KW-0378">Hydrolase</keyword>
<evidence type="ECO:0000256" key="2">
    <source>
        <dbReference type="ARBA" id="ARBA00004132"/>
    </source>
</evidence>
<dbReference type="SMART" id="SM00177">
    <property type="entry name" value="ARF"/>
    <property type="match status" value="1"/>
</dbReference>
<accession>A0A0M4F834</accession>
<keyword evidence="10" id="KW-1003">Cell membrane</keyword>
<evidence type="ECO:0000313" key="26">
    <source>
        <dbReference type="EMBL" id="ALC48462.1"/>
    </source>
</evidence>
<evidence type="ECO:0000256" key="9">
    <source>
        <dbReference type="ARBA" id="ARBA00022448"/>
    </source>
</evidence>
<evidence type="ECO:0000256" key="3">
    <source>
        <dbReference type="ARBA" id="ARBA00004177"/>
    </source>
</evidence>
<keyword evidence="12" id="KW-0479">Metal-binding</keyword>
<dbReference type="OrthoDB" id="9989112at2759"/>
<evidence type="ECO:0000256" key="10">
    <source>
        <dbReference type="ARBA" id="ARBA00022475"/>
    </source>
</evidence>
<dbReference type="SMART" id="SM00174">
    <property type="entry name" value="RHO"/>
    <property type="match status" value="1"/>
</dbReference>
<evidence type="ECO:0000256" key="4">
    <source>
        <dbReference type="ARBA" id="ARBA00004223"/>
    </source>
</evidence>
<dbReference type="EMBL" id="CP012528">
    <property type="protein sequence ID" value="ALC48462.1"/>
    <property type="molecule type" value="Genomic_DNA"/>
</dbReference>
<keyword evidence="23" id="KW-0968">Cytoplasmic vesicle</keyword>
<comment type="cofactor">
    <cofactor evidence="1">
        <name>Mg(2+)</name>
        <dbReference type="ChEBI" id="CHEBI:18420"/>
    </cofactor>
</comment>
<evidence type="ECO:0000256" key="12">
    <source>
        <dbReference type="ARBA" id="ARBA00022723"/>
    </source>
</evidence>
<evidence type="ECO:0000256" key="16">
    <source>
        <dbReference type="ARBA" id="ARBA00022842"/>
    </source>
</evidence>
<dbReference type="SMART" id="SM00175">
    <property type="entry name" value="RAB"/>
    <property type="match status" value="1"/>
</dbReference>
<dbReference type="OMA" id="QNCEVEN"/>
<name>A0A0M4F834_DROBS</name>
<dbReference type="Proteomes" id="UP000494163">
    <property type="component" value="Chromosome X"/>
</dbReference>
<dbReference type="SMART" id="SM00176">
    <property type="entry name" value="RAN"/>
    <property type="match status" value="1"/>
</dbReference>
<dbReference type="STRING" id="30019.A0A0M4F834"/>
<dbReference type="AlphaFoldDB" id="A0A0M4F834"/>
<keyword evidence="11" id="KW-0597">Phosphoprotein</keyword>
<dbReference type="GO" id="GO:0005905">
    <property type="term" value="C:clathrin-coated pit"/>
    <property type="evidence" value="ECO:0007669"/>
    <property type="project" value="UniProtKB-SubCell"/>
</dbReference>
<proteinExistence type="inferred from homology"/>
<dbReference type="GO" id="GO:0005525">
    <property type="term" value="F:GTP binding"/>
    <property type="evidence" value="ECO:0007669"/>
    <property type="project" value="UniProtKB-KW"/>
</dbReference>
<dbReference type="PROSITE" id="PS51421">
    <property type="entry name" value="RAS"/>
    <property type="match status" value="1"/>
</dbReference>
<dbReference type="EC" id="3.6.5.2" evidence="8"/>
<organism evidence="26 27">
    <name type="scientific">Drosophila busckii</name>
    <name type="common">Fruit fly</name>
    <dbReference type="NCBI Taxonomy" id="30019"/>
    <lineage>
        <taxon>Eukaryota</taxon>
        <taxon>Metazoa</taxon>
        <taxon>Ecdysozoa</taxon>
        <taxon>Arthropoda</taxon>
        <taxon>Hexapoda</taxon>
        <taxon>Insecta</taxon>
        <taxon>Pterygota</taxon>
        <taxon>Neoptera</taxon>
        <taxon>Endopterygota</taxon>
        <taxon>Diptera</taxon>
        <taxon>Brachycera</taxon>
        <taxon>Muscomorpha</taxon>
        <taxon>Ephydroidea</taxon>
        <taxon>Drosophilidae</taxon>
        <taxon>Drosophila</taxon>
    </lineage>
</organism>
<evidence type="ECO:0000256" key="15">
    <source>
        <dbReference type="ARBA" id="ARBA00022801"/>
    </source>
</evidence>
<evidence type="ECO:0000256" key="19">
    <source>
        <dbReference type="ARBA" id="ARBA00023136"/>
    </source>
</evidence>
<evidence type="ECO:0000313" key="27">
    <source>
        <dbReference type="Proteomes" id="UP000494163"/>
    </source>
</evidence>
<dbReference type="NCBIfam" id="TIGR00231">
    <property type="entry name" value="small_GTP"/>
    <property type="match status" value="1"/>
</dbReference>
<dbReference type="GO" id="GO:0005768">
    <property type="term" value="C:endosome"/>
    <property type="evidence" value="ECO:0007669"/>
    <property type="project" value="UniProtKB-SubCell"/>
</dbReference>
<reference evidence="26 27" key="1">
    <citation type="submission" date="2015-08" db="EMBL/GenBank/DDBJ databases">
        <title>Ancestral chromatin configuration constrains chromatin evolution on differentiating sex chromosomes in Drosophila.</title>
        <authorList>
            <person name="Zhou Q."/>
            <person name="Bachtrog D."/>
        </authorList>
    </citation>
    <scope>NUCLEOTIDE SEQUENCE [LARGE SCALE GENOMIC DNA]</scope>
    <source>
        <tissue evidence="26">Whole larvae</tissue>
    </source>
</reference>
<dbReference type="SUPFAM" id="SSF52540">
    <property type="entry name" value="P-loop containing nucleoside triphosphate hydrolases"/>
    <property type="match status" value="1"/>
</dbReference>
<keyword evidence="27" id="KW-1185">Reference proteome</keyword>
<comment type="catalytic activity">
    <reaction evidence="24">
        <text>GTP + H2O = GDP + phosphate + H(+)</text>
        <dbReference type="Rhea" id="RHEA:19669"/>
        <dbReference type="ChEBI" id="CHEBI:15377"/>
        <dbReference type="ChEBI" id="CHEBI:15378"/>
        <dbReference type="ChEBI" id="CHEBI:37565"/>
        <dbReference type="ChEBI" id="CHEBI:43474"/>
        <dbReference type="ChEBI" id="CHEBI:58189"/>
        <dbReference type="EC" id="3.6.5.2"/>
    </reaction>
    <physiologicalReaction direction="left-to-right" evidence="24">
        <dbReference type="Rhea" id="RHEA:19670"/>
    </physiologicalReaction>
</comment>
<evidence type="ECO:0000256" key="7">
    <source>
        <dbReference type="ARBA" id="ARBA00006270"/>
    </source>
</evidence>
<evidence type="ECO:0000256" key="14">
    <source>
        <dbReference type="ARBA" id="ARBA00022753"/>
    </source>
</evidence>
<evidence type="ECO:0000256" key="22">
    <source>
        <dbReference type="ARBA" id="ARBA00023289"/>
    </source>
</evidence>